<organism evidence="1">
    <name type="scientific">Culex pipiens</name>
    <name type="common">House mosquito</name>
    <dbReference type="NCBI Taxonomy" id="7175"/>
    <lineage>
        <taxon>Eukaryota</taxon>
        <taxon>Metazoa</taxon>
        <taxon>Ecdysozoa</taxon>
        <taxon>Arthropoda</taxon>
        <taxon>Hexapoda</taxon>
        <taxon>Insecta</taxon>
        <taxon>Pterygota</taxon>
        <taxon>Neoptera</taxon>
        <taxon>Endopterygota</taxon>
        <taxon>Diptera</taxon>
        <taxon>Nematocera</taxon>
        <taxon>Culicoidea</taxon>
        <taxon>Culicidae</taxon>
        <taxon>Culicinae</taxon>
        <taxon>Culicini</taxon>
        <taxon>Culex</taxon>
        <taxon>Culex</taxon>
    </lineage>
</organism>
<dbReference type="EMBL" id="HBUE01319977">
    <property type="protein sequence ID" value="CAG6587509.1"/>
    <property type="molecule type" value="Transcribed_RNA"/>
</dbReference>
<proteinExistence type="predicted"/>
<accession>A0A8D8KAR9</accession>
<dbReference type="AlphaFoldDB" id="A0A8D8KAR9"/>
<reference evidence="1" key="1">
    <citation type="submission" date="2021-05" db="EMBL/GenBank/DDBJ databases">
        <authorList>
            <person name="Alioto T."/>
            <person name="Alioto T."/>
            <person name="Gomez Garrido J."/>
        </authorList>
    </citation>
    <scope>NUCLEOTIDE SEQUENCE</scope>
</reference>
<name>A0A8D8KAR9_CULPI</name>
<dbReference type="EMBL" id="HBUE01213470">
    <property type="protein sequence ID" value="CAG6535523.1"/>
    <property type="molecule type" value="Transcribed_RNA"/>
</dbReference>
<protein>
    <submittedName>
        <fullName evidence="1">(northern house mosquito) hypothetical protein</fullName>
    </submittedName>
</protein>
<sequence length="134" mass="14644">MDSLTHAFRSGHWNGHSSATVRANDFAGRLVSSSQLNEYAPLSGCRNSTEITFEGSIPKWGCLRVQPALKTSTTCRWEVSSGRGHAVTETPSLFVMTTRAFVGHRIGVTVLRLVLYSSGTAGLFLRSSRPRSRT</sequence>
<evidence type="ECO:0000313" key="1">
    <source>
        <dbReference type="EMBL" id="CAG6587509.1"/>
    </source>
</evidence>